<dbReference type="Proteomes" id="UP000001497">
    <property type="component" value="Chromosome"/>
</dbReference>
<evidence type="ECO:0000313" key="1">
    <source>
        <dbReference type="EMBL" id="ACX75864.1"/>
    </source>
</evidence>
<sequence length="238" mass="26624">MDMKRILCLLIAILATSSFALDHFWDMRYNFGPESRPSPKIGGGIGIRSPFNSNVLFPINFTTRLNKEFDVGAKLDINTYNKLDEIHTALDLGVRYRYRPSSFIAFDGYLNLSETSQSALAFTIGTQQFIAKCFANYYELRAGFLEGAVGKKGDQSGYVKFSSSMIPTLVFGQVLRMFLEVTASGSIGLLKDDFMVDIIPKIELTFGGTHVRIDFDVGVMQEKNNDRKTIALYVMTAL</sequence>
<accession>A0ABM5LK89</accession>
<keyword evidence="2" id="KW-1185">Reference proteome</keyword>
<proteinExistence type="predicted"/>
<name>A0ABM5LK89_FIBSS</name>
<organism evidence="1 2">
    <name type="scientific">Fibrobacter succinogenes (strain ATCC 19169 / S85)</name>
    <dbReference type="NCBI Taxonomy" id="59374"/>
    <lineage>
        <taxon>Bacteria</taxon>
        <taxon>Pseudomonadati</taxon>
        <taxon>Fibrobacterota</taxon>
        <taxon>Fibrobacteria</taxon>
        <taxon>Fibrobacterales</taxon>
        <taxon>Fibrobacteraceae</taxon>
        <taxon>Fibrobacter</taxon>
    </lineage>
</organism>
<evidence type="ECO:0008006" key="3">
    <source>
        <dbReference type="Google" id="ProtNLM"/>
    </source>
</evidence>
<dbReference type="EMBL" id="CP001792">
    <property type="protein sequence ID" value="ACX75864.1"/>
    <property type="molecule type" value="Genomic_DNA"/>
</dbReference>
<evidence type="ECO:0000313" key="2">
    <source>
        <dbReference type="Proteomes" id="UP000001497"/>
    </source>
</evidence>
<protein>
    <recommendedName>
        <fullName evidence="3">Outer membrane protein beta-barrel domain-containing protein</fullName>
    </recommendedName>
</protein>
<reference evidence="1" key="1">
    <citation type="submission" date="2009-10" db="EMBL/GenBank/DDBJ databases">
        <title>Complete sequence of Fibrobacter succinogenes subsp. succinogenes S85.</title>
        <authorList>
            <consortium name="US DOE Joint Genome Institute"/>
            <person name="Lucas S."/>
            <person name="Copeland A."/>
            <person name="Lapidus A."/>
            <person name="Glavina del Rio T."/>
            <person name="Tice H."/>
            <person name="Bruce D."/>
            <person name="Goodwin L."/>
            <person name="Pitluck S."/>
            <person name="Chertkov O."/>
            <person name="Detter J.C."/>
            <person name="Han C."/>
            <person name="Tapia R."/>
            <person name="Larimer F."/>
            <person name="Land M."/>
            <person name="Hauser L."/>
            <person name="Kyrpides N."/>
            <person name="Mikhailova N."/>
            <person name="Weimer P.J."/>
            <person name="Stevenson D.M."/>
            <person name="Boyum J."/>
            <person name="Brumm P.I."/>
            <person name="Mead D."/>
        </authorList>
    </citation>
    <scope>NUCLEOTIDE SEQUENCE [LARGE SCALE GENOMIC DNA]</scope>
    <source>
        <strain evidence="1">S85</strain>
    </source>
</reference>
<gene>
    <name evidence="1" type="ordered locus">Fisuc_2278</name>
</gene>